<dbReference type="NCBIfam" id="NF047393">
    <property type="entry name" value="TransRegTbspHalo"/>
    <property type="match status" value="1"/>
</dbReference>
<reference evidence="3 4" key="1">
    <citation type="journal article" date="2019" name="Int. J. Syst. Evol. Microbiol.">
        <title>The Global Catalogue of Microorganisms (GCM) 10K type strain sequencing project: providing services to taxonomists for standard genome sequencing and annotation.</title>
        <authorList>
            <consortium name="The Broad Institute Genomics Platform"/>
            <consortium name="The Broad Institute Genome Sequencing Center for Infectious Disease"/>
            <person name="Wu L."/>
            <person name="Ma J."/>
        </authorList>
    </citation>
    <scope>NUCLEOTIDE SEQUENCE [LARGE SCALE GENOMIC DNA]</scope>
    <source>
        <strain evidence="3 4">JCM 16327</strain>
    </source>
</reference>
<evidence type="ECO:0000313" key="3">
    <source>
        <dbReference type="EMBL" id="GAA0644537.1"/>
    </source>
</evidence>
<dbReference type="InterPro" id="IPR043859">
    <property type="entry name" value="TbsP-like_N"/>
</dbReference>
<evidence type="ECO:0000313" key="4">
    <source>
        <dbReference type="Proteomes" id="UP001500194"/>
    </source>
</evidence>
<evidence type="ECO:0000259" key="1">
    <source>
        <dbReference type="Pfam" id="PF19138"/>
    </source>
</evidence>
<dbReference type="Pfam" id="PF19138">
    <property type="entry name" value="TbsP_N"/>
    <property type="match status" value="1"/>
</dbReference>
<dbReference type="Pfam" id="PF23336">
    <property type="entry name" value="HTH_TbsP_C"/>
    <property type="match status" value="1"/>
</dbReference>
<evidence type="ECO:0000259" key="2">
    <source>
        <dbReference type="Pfam" id="PF23336"/>
    </source>
</evidence>
<keyword evidence="4" id="KW-1185">Reference proteome</keyword>
<feature type="domain" description="Transcriptional regulator TbsP N-terminal" evidence="1">
    <location>
        <begin position="4"/>
        <end position="147"/>
    </location>
</feature>
<gene>
    <name evidence="3" type="ORF">GCM10009019_03130</name>
</gene>
<accession>A0AAV3SXJ3</accession>
<dbReference type="EMBL" id="BAAADU010000002">
    <property type="protein sequence ID" value="GAA0644537.1"/>
    <property type="molecule type" value="Genomic_DNA"/>
</dbReference>
<dbReference type="AlphaFoldDB" id="A0AAV3SXJ3"/>
<feature type="domain" description="Transcriptional regulator TbsP-like C-terminal" evidence="2">
    <location>
        <begin position="149"/>
        <end position="269"/>
    </location>
</feature>
<dbReference type="Proteomes" id="UP001500194">
    <property type="component" value="Unassembled WGS sequence"/>
</dbReference>
<dbReference type="GeneID" id="68572573"/>
<name>A0AAV3SXJ3_9EURY</name>
<protein>
    <submittedName>
        <fullName evidence="3">DUF5821 family protein</fullName>
    </submittedName>
</protein>
<dbReference type="InterPro" id="IPR056163">
    <property type="entry name" value="TbsP_C"/>
</dbReference>
<comment type="caution">
    <text evidence="3">The sequence shown here is derived from an EMBL/GenBank/DDBJ whole genome shotgun (WGS) entry which is preliminary data.</text>
</comment>
<proteinExistence type="predicted"/>
<sequence>MAAQNLLGATVSEVVVAILDEEPSELYVRNPSADVIEAFVDAATETDADLPSVRLVAAERLLKDTMDDFIVASNTADLVEADVLSLRTTEEPPRSSTFVTNDRVVSLVDAGSETGGLTTDDDSFVADVLDAAEADWESADEFSLRTPGISRVERTLTEEIGSEVEQDFESALAAMETARGDDDSIDEVTLSLLVAAKNRVLLYDISKWGEDVGIASKATFSRTKTKLEDLGLIDTEKVPIDVGRPRLRLKFADERLQDAKPSELASVAQTILA</sequence>
<organism evidence="3 4">
    <name type="scientific">Salarchaeum japonicum</name>
    <dbReference type="NCBI Taxonomy" id="555573"/>
    <lineage>
        <taxon>Archaea</taxon>
        <taxon>Methanobacteriati</taxon>
        <taxon>Methanobacteriota</taxon>
        <taxon>Stenosarchaea group</taxon>
        <taxon>Halobacteria</taxon>
        <taxon>Halobacteriales</taxon>
        <taxon>Halobacteriaceae</taxon>
    </lineage>
</organism>
<dbReference type="RefSeq" id="WP_227261968.1">
    <property type="nucleotide sequence ID" value="NZ_BAAADU010000002.1"/>
</dbReference>